<dbReference type="EMBL" id="ACLK02000002">
    <property type="protein sequence ID" value="EFY08987.1"/>
    <property type="molecule type" value="Genomic_DNA"/>
</dbReference>
<protein>
    <recommendedName>
        <fullName evidence="3">DUF4145 domain-containing protein</fullName>
    </recommendedName>
</protein>
<reference evidence="1" key="1">
    <citation type="submission" date="2011-01" db="EMBL/GenBank/DDBJ databases">
        <authorList>
            <person name="Muzny D."/>
            <person name="Qin X."/>
            <person name="Buhay C."/>
            <person name="Dugan-Rocha S."/>
            <person name="Ding Y."/>
            <person name="Chen G."/>
            <person name="Hawes A."/>
            <person name="Holder M."/>
            <person name="Jhangiani S."/>
            <person name="Johnson A."/>
            <person name="Khan Z."/>
            <person name="Li Z."/>
            <person name="Liu W."/>
            <person name="Liu X."/>
            <person name="Perez L."/>
            <person name="Shen H."/>
            <person name="Wang Q."/>
            <person name="Watt J."/>
            <person name="Xi L."/>
            <person name="Xin Y."/>
            <person name="Zhou J."/>
            <person name="Deng J."/>
            <person name="Jiang H."/>
            <person name="Liu Y."/>
            <person name="Qu J."/>
            <person name="Song X.-Z."/>
            <person name="Zhang L."/>
            <person name="Villasana D."/>
            <person name="Johnson A."/>
            <person name="Liu J."/>
            <person name="Liyanage D."/>
            <person name="Lorensuhewa L."/>
            <person name="Robinson T."/>
            <person name="Song A."/>
            <person name="Song B.-B."/>
            <person name="Dinh H."/>
            <person name="Thornton R."/>
            <person name="Coyle M."/>
            <person name="Francisco L."/>
            <person name="Jackson L."/>
            <person name="Javaid M."/>
            <person name="Korchina V."/>
            <person name="Kovar C."/>
            <person name="Mata R."/>
            <person name="Mathew T."/>
            <person name="Ngo R."/>
            <person name="Nguyen L."/>
            <person name="Nguyen N."/>
            <person name="Okwuonu G."/>
            <person name="Ongeri F."/>
            <person name="Pham C."/>
            <person name="Simmons D."/>
            <person name="Wilczek-Boney K."/>
            <person name="Hale W."/>
            <person name="Jakkamsetti A."/>
            <person name="Pham P."/>
            <person name="Ruth R."/>
            <person name="San Lucas F."/>
            <person name="Warren J."/>
            <person name="Zhang J."/>
            <person name="Zhao Z."/>
            <person name="Zhou C."/>
            <person name="Zhu D."/>
            <person name="Lee S."/>
            <person name="Bess C."/>
            <person name="Blankenburg K."/>
            <person name="Forbes L."/>
            <person name="Fu Q."/>
            <person name="Gubbala S."/>
            <person name="Hirani K."/>
            <person name="Jayaseelan J.C."/>
            <person name="Lara F."/>
            <person name="Munidasa M."/>
            <person name="Palculict T."/>
            <person name="Patil S."/>
            <person name="Pu L.-L."/>
            <person name="Saada N."/>
            <person name="Tang L."/>
            <person name="Weissenberger G."/>
            <person name="Zhu Y."/>
            <person name="Hemphill L."/>
            <person name="Shang Y."/>
            <person name="Youmans B."/>
            <person name="Ayvaz T."/>
            <person name="Ross M."/>
            <person name="Santibanez J."/>
            <person name="Aqrawi P."/>
            <person name="Gross S."/>
            <person name="Joshi V."/>
            <person name="Fowler G."/>
            <person name="Nazareth L."/>
            <person name="Reid J."/>
            <person name="Worley K."/>
            <person name="Petrosino J."/>
            <person name="Highlander S."/>
            <person name="Gibbs R."/>
        </authorList>
    </citation>
    <scope>NUCLEOTIDE SEQUENCE [LARGE SCALE GENOMIC DNA]</scope>
    <source>
        <strain evidence="1">ATCC 19414</strain>
    </source>
</reference>
<organism evidence="1 2">
    <name type="scientific">Erysipelothrix rhusiopathiae ATCC 19414</name>
    <dbReference type="NCBI Taxonomy" id="525280"/>
    <lineage>
        <taxon>Bacteria</taxon>
        <taxon>Bacillati</taxon>
        <taxon>Bacillota</taxon>
        <taxon>Erysipelotrichia</taxon>
        <taxon>Erysipelotrichales</taxon>
        <taxon>Erysipelotrichaceae</taxon>
        <taxon>Erysipelothrix</taxon>
    </lineage>
</organism>
<comment type="caution">
    <text evidence="1">The sequence shown here is derived from an EMBL/GenBank/DDBJ whole genome shotgun (WGS) entry which is preliminary data.</text>
</comment>
<keyword evidence="2" id="KW-1185">Reference proteome</keyword>
<dbReference type="Proteomes" id="UP000003028">
    <property type="component" value="Unassembled WGS sequence"/>
</dbReference>
<dbReference type="RefSeq" id="WP_003774967.1">
    <property type="nucleotide sequence ID" value="NZ_ACLK02000002.1"/>
</dbReference>
<dbReference type="OrthoDB" id="2678555at2"/>
<name>E7FVR7_ERYRH</name>
<evidence type="ECO:0000313" key="1">
    <source>
        <dbReference type="EMBL" id="EFY08987.1"/>
    </source>
</evidence>
<gene>
    <name evidence="1" type="ORF">HMPREF0357_11094</name>
</gene>
<evidence type="ECO:0008006" key="3">
    <source>
        <dbReference type="Google" id="ProtNLM"/>
    </source>
</evidence>
<sequence>MSYVDFRKSSNHKKENEAEIEEDKKLLMNNLMTNTSIQKEEIINRLYEVADIGSLNIEKHLALILDEAELLYAYGFYLGCISIVGLVSEEFCKKLIKINNISRENVNNEKTRITRLKTSKVITVDVAGKLDFIRIARNNCIHYSDKFKQMNEVDIKQTALKNLNSFKEIIRNFYEQADPLFSYVTLK</sequence>
<evidence type="ECO:0000313" key="2">
    <source>
        <dbReference type="Proteomes" id="UP000003028"/>
    </source>
</evidence>
<proteinExistence type="predicted"/>
<dbReference type="AlphaFoldDB" id="E7FVR7"/>
<accession>E7FVR7</accession>